<feature type="transmembrane region" description="Helical" evidence="7">
    <location>
        <begin position="152"/>
        <end position="171"/>
    </location>
</feature>
<feature type="transmembrane region" description="Helical" evidence="7">
    <location>
        <begin position="46"/>
        <end position="70"/>
    </location>
</feature>
<evidence type="ECO:0000313" key="8">
    <source>
        <dbReference type="EMBL" id="MBO9203596.1"/>
    </source>
</evidence>
<dbReference type="CDD" id="cd10329">
    <property type="entry name" value="SLC5sbd_SGLT1-like"/>
    <property type="match status" value="1"/>
</dbReference>
<gene>
    <name evidence="8" type="ORF">J7I42_25150</name>
</gene>
<keyword evidence="5 7" id="KW-0472">Membrane</keyword>
<keyword evidence="4 7" id="KW-1133">Transmembrane helix</keyword>
<dbReference type="PANTHER" id="PTHR11819">
    <property type="entry name" value="SOLUTE CARRIER FAMILY 5"/>
    <property type="match status" value="1"/>
</dbReference>
<feature type="transmembrane region" description="Helical" evidence="7">
    <location>
        <begin position="82"/>
        <end position="99"/>
    </location>
</feature>
<feature type="transmembrane region" description="Helical" evidence="7">
    <location>
        <begin position="6"/>
        <end position="25"/>
    </location>
</feature>
<dbReference type="Gene3D" id="1.20.1730.10">
    <property type="entry name" value="Sodium/glucose cotransporter"/>
    <property type="match status" value="1"/>
</dbReference>
<keyword evidence="3 7" id="KW-0812">Transmembrane</keyword>
<organism evidence="8 9">
    <name type="scientific">Niastella soli</name>
    <dbReference type="NCBI Taxonomy" id="2821487"/>
    <lineage>
        <taxon>Bacteria</taxon>
        <taxon>Pseudomonadati</taxon>
        <taxon>Bacteroidota</taxon>
        <taxon>Chitinophagia</taxon>
        <taxon>Chitinophagales</taxon>
        <taxon>Chitinophagaceae</taxon>
        <taxon>Niastella</taxon>
    </lineage>
</organism>
<name>A0ABS3Z094_9BACT</name>
<sequence length="542" mass="59539">MHFLGPTDWLFVGLYLAVIAAISIWSIKKAKDSPSDYFLANRNLGWFVIGASILASNVGSEHIVGLAGTAASSGVVMGHYELHSWIILTLGWVFVPFYMRSMVYTMPEFLERRFNAKARWLLSIIQLISYVIAKAAVTIYAGALVFNSLLGVDFWTGAIILVVVTGVYTIFGGLHAVMYTEAIQAIVLLAGSAVLLFIGLDKVGGWDTLMHSLPKEKLNMFQPLSNPDFPWAGILFASPIVGLWYWCTDQHIVQRCLAARNEKEARRGTIFAAYLKLMPFFIFMIPGLIAYTLHQQGKLNMTDTDVAFPTLVKEIMPVGLRGLLAGGLLAALMSSLASVYNACSTLFTMDIYKKKRPDASNHELVRVGRIATGIVVLLGMIWIPLMKNISKGLYGYLQSVQSYLAPPIAAAFLLGVFSKRINAKGAYTAMVVGFIIGILKLVFELMKGQLSPGLLYDFATMNFLYFCIALFVFSVVLMVAISLATPAPDEAHIKGLTFATTVAEDKKASRASWNQKDLILTLLVLVFIIAVFAYFSPLGIAK</sequence>
<dbReference type="PANTHER" id="PTHR11819:SF195">
    <property type="entry name" value="SODIUM_GLUCOSE COTRANSPORTER 4"/>
    <property type="match status" value="1"/>
</dbReference>
<dbReference type="PROSITE" id="PS00457">
    <property type="entry name" value="NA_SOLUT_SYMP_2"/>
    <property type="match status" value="1"/>
</dbReference>
<dbReference type="InterPro" id="IPR001734">
    <property type="entry name" value="Na/solute_symporter"/>
</dbReference>
<comment type="similarity">
    <text evidence="2 6">Belongs to the sodium:solute symporter (SSF) (TC 2.A.21) family.</text>
</comment>
<comment type="caution">
    <text evidence="8">The sequence shown here is derived from an EMBL/GenBank/DDBJ whole genome shotgun (WGS) entry which is preliminary data.</text>
</comment>
<feature type="transmembrane region" description="Helical" evidence="7">
    <location>
        <begin position="183"/>
        <end position="200"/>
    </location>
</feature>
<dbReference type="PROSITE" id="PS50283">
    <property type="entry name" value="NA_SOLUT_SYMP_3"/>
    <property type="match status" value="1"/>
</dbReference>
<dbReference type="Proteomes" id="UP000677244">
    <property type="component" value="Unassembled WGS sequence"/>
</dbReference>
<keyword evidence="9" id="KW-1185">Reference proteome</keyword>
<feature type="transmembrane region" description="Helical" evidence="7">
    <location>
        <begin position="268"/>
        <end position="293"/>
    </location>
</feature>
<evidence type="ECO:0000256" key="3">
    <source>
        <dbReference type="ARBA" id="ARBA00022692"/>
    </source>
</evidence>
<evidence type="ECO:0000313" key="9">
    <source>
        <dbReference type="Proteomes" id="UP000677244"/>
    </source>
</evidence>
<feature type="transmembrane region" description="Helical" evidence="7">
    <location>
        <begin position="463"/>
        <end position="484"/>
    </location>
</feature>
<dbReference type="NCBIfam" id="TIGR00813">
    <property type="entry name" value="sss"/>
    <property type="match status" value="1"/>
</dbReference>
<feature type="transmembrane region" description="Helical" evidence="7">
    <location>
        <begin position="364"/>
        <end position="385"/>
    </location>
</feature>
<evidence type="ECO:0000256" key="7">
    <source>
        <dbReference type="SAM" id="Phobius"/>
    </source>
</evidence>
<feature type="transmembrane region" description="Helical" evidence="7">
    <location>
        <begin position="518"/>
        <end position="536"/>
    </location>
</feature>
<evidence type="ECO:0000256" key="5">
    <source>
        <dbReference type="ARBA" id="ARBA00023136"/>
    </source>
</evidence>
<evidence type="ECO:0000256" key="1">
    <source>
        <dbReference type="ARBA" id="ARBA00004141"/>
    </source>
</evidence>
<evidence type="ECO:0000256" key="2">
    <source>
        <dbReference type="ARBA" id="ARBA00006434"/>
    </source>
</evidence>
<dbReference type="Pfam" id="PF00474">
    <property type="entry name" value="SSF"/>
    <property type="match status" value="1"/>
</dbReference>
<accession>A0ABS3Z094</accession>
<feature type="transmembrane region" description="Helical" evidence="7">
    <location>
        <begin position="323"/>
        <end position="343"/>
    </location>
</feature>
<feature type="transmembrane region" description="Helical" evidence="7">
    <location>
        <begin position="425"/>
        <end position="443"/>
    </location>
</feature>
<evidence type="ECO:0000256" key="6">
    <source>
        <dbReference type="RuleBase" id="RU362091"/>
    </source>
</evidence>
<feature type="transmembrane region" description="Helical" evidence="7">
    <location>
        <begin position="400"/>
        <end position="418"/>
    </location>
</feature>
<dbReference type="RefSeq" id="WP_209141647.1">
    <property type="nucleotide sequence ID" value="NZ_JAGHKO010000010.1"/>
</dbReference>
<proteinExistence type="inferred from homology"/>
<protein>
    <submittedName>
        <fullName evidence="8">Sodium:solute symporter</fullName>
    </submittedName>
</protein>
<feature type="transmembrane region" description="Helical" evidence="7">
    <location>
        <begin position="120"/>
        <end position="146"/>
    </location>
</feature>
<feature type="transmembrane region" description="Helical" evidence="7">
    <location>
        <begin position="229"/>
        <end position="247"/>
    </location>
</feature>
<evidence type="ECO:0000256" key="4">
    <source>
        <dbReference type="ARBA" id="ARBA00022989"/>
    </source>
</evidence>
<comment type="subcellular location">
    <subcellularLocation>
        <location evidence="1">Membrane</location>
        <topology evidence="1">Multi-pass membrane protein</topology>
    </subcellularLocation>
</comment>
<dbReference type="InterPro" id="IPR038377">
    <property type="entry name" value="Na/Glc_symporter_sf"/>
</dbReference>
<reference evidence="8 9" key="1">
    <citation type="submission" date="2021-03" db="EMBL/GenBank/DDBJ databases">
        <title>Assistant Professor.</title>
        <authorList>
            <person name="Huq M.A."/>
        </authorList>
    </citation>
    <scope>NUCLEOTIDE SEQUENCE [LARGE SCALE GENOMIC DNA]</scope>
    <source>
        <strain evidence="8 9">MAH-29</strain>
    </source>
</reference>
<dbReference type="EMBL" id="JAGHKO010000010">
    <property type="protein sequence ID" value="MBO9203596.1"/>
    <property type="molecule type" value="Genomic_DNA"/>
</dbReference>
<dbReference type="InterPro" id="IPR018212">
    <property type="entry name" value="Na/solute_symporter_CS"/>
</dbReference>